<dbReference type="Pfam" id="PF04299">
    <property type="entry name" value="FMN_bind_2"/>
    <property type="match status" value="1"/>
</dbReference>
<dbReference type="PIRSF" id="PIRSF010372">
    <property type="entry name" value="PaiB"/>
    <property type="match status" value="1"/>
</dbReference>
<dbReference type="Gene3D" id="2.30.110.10">
    <property type="entry name" value="Electron Transport, Fmn-binding Protein, Chain A"/>
    <property type="match status" value="1"/>
</dbReference>
<dbReference type="InterPro" id="IPR007396">
    <property type="entry name" value="TR_PAI2-type"/>
</dbReference>
<dbReference type="AlphaFoldDB" id="H8KP99"/>
<dbReference type="HOGENOM" id="CLU_065853_3_0_10"/>
<dbReference type="Proteomes" id="UP000007590">
    <property type="component" value="Chromosome"/>
</dbReference>
<dbReference type="RefSeq" id="WP_014678964.1">
    <property type="nucleotide sequence ID" value="NC_017770.1"/>
</dbReference>
<keyword evidence="2" id="KW-1185">Reference proteome</keyword>
<dbReference type="STRING" id="929556.Solca_0606"/>
<accession>H8KP99</accession>
<evidence type="ECO:0000313" key="1">
    <source>
        <dbReference type="EMBL" id="AFD05736.1"/>
    </source>
</evidence>
<dbReference type="PANTHER" id="PTHR35802:SF1">
    <property type="entry name" value="PROTEASE SYNTHASE AND SPORULATION PROTEIN PAI 2"/>
    <property type="match status" value="1"/>
</dbReference>
<dbReference type="KEGG" id="scn:Solca_0606"/>
<dbReference type="OrthoDB" id="9794948at2"/>
<dbReference type="PANTHER" id="PTHR35802">
    <property type="entry name" value="PROTEASE SYNTHASE AND SPORULATION PROTEIN PAI 2"/>
    <property type="match status" value="1"/>
</dbReference>
<dbReference type="SUPFAM" id="SSF50475">
    <property type="entry name" value="FMN-binding split barrel"/>
    <property type="match status" value="1"/>
</dbReference>
<gene>
    <name evidence="1" type="ordered locus">Solca_0606</name>
</gene>
<dbReference type="EMBL" id="CP003349">
    <property type="protein sequence ID" value="AFD05736.1"/>
    <property type="molecule type" value="Genomic_DNA"/>
</dbReference>
<dbReference type="eggNOG" id="COG2808">
    <property type="taxonomic scope" value="Bacteria"/>
</dbReference>
<name>H8KP99_SOLCM</name>
<organism evidence="1 2">
    <name type="scientific">Solitalea canadensis (strain ATCC 29591 / DSM 3403 / JCM 21819 / LMG 8368 / NBRC 15130 / NCIMB 12057 / USAM 9D)</name>
    <name type="common">Flexibacter canadensis</name>
    <dbReference type="NCBI Taxonomy" id="929556"/>
    <lineage>
        <taxon>Bacteria</taxon>
        <taxon>Pseudomonadati</taxon>
        <taxon>Bacteroidota</taxon>
        <taxon>Sphingobacteriia</taxon>
        <taxon>Sphingobacteriales</taxon>
        <taxon>Sphingobacteriaceae</taxon>
        <taxon>Solitalea</taxon>
    </lineage>
</organism>
<evidence type="ECO:0000313" key="2">
    <source>
        <dbReference type="Proteomes" id="UP000007590"/>
    </source>
</evidence>
<dbReference type="InterPro" id="IPR012349">
    <property type="entry name" value="Split_barrel_FMN-bd"/>
</dbReference>
<reference evidence="1" key="1">
    <citation type="submission" date="2012-02" db="EMBL/GenBank/DDBJ databases">
        <title>The complete genome of Solitalea canadensis DSM 3403.</title>
        <authorList>
            <consortium name="US DOE Joint Genome Institute (JGI-PGF)"/>
            <person name="Lucas S."/>
            <person name="Copeland A."/>
            <person name="Lapidus A."/>
            <person name="Glavina del Rio T."/>
            <person name="Dalin E."/>
            <person name="Tice H."/>
            <person name="Bruce D."/>
            <person name="Goodwin L."/>
            <person name="Pitluck S."/>
            <person name="Peters L."/>
            <person name="Ovchinnikova G."/>
            <person name="Lu M."/>
            <person name="Kyrpides N."/>
            <person name="Mavromatis K."/>
            <person name="Ivanova N."/>
            <person name="Brettin T."/>
            <person name="Detter J.C."/>
            <person name="Han C."/>
            <person name="Larimer F."/>
            <person name="Land M."/>
            <person name="Hauser L."/>
            <person name="Markowitz V."/>
            <person name="Cheng J.-F."/>
            <person name="Hugenholtz P."/>
            <person name="Woyke T."/>
            <person name="Wu D."/>
            <person name="Spring S."/>
            <person name="Schroeder M."/>
            <person name="Kopitz M."/>
            <person name="Brambilla E."/>
            <person name="Klenk H.-P."/>
            <person name="Eisen J.A."/>
        </authorList>
    </citation>
    <scope>NUCLEOTIDE SEQUENCE</scope>
    <source>
        <strain evidence="1">DSM 3403</strain>
    </source>
</reference>
<proteinExistence type="predicted"/>
<sequence>MHTPKNYRNENIDEIHDFIKHNSFGILINQVDGKPWATHIPLVLDKNEEGSSVLVGHISRANPQWKEFQNNEQVMVIFSGPHTYISPSWYDHENVPTWNYLAVHVYGTIKIMEGESLYNALAKLVDKYEVHSERPVSVHTMSQEMVRKEMKGVVGFEISMDEVQATYKLSQNRDKHNHTLIIEELEKKGEANATEIANEMRKRVPEK</sequence>
<protein>
    <submittedName>
        <fullName evidence="1">Transcriptional regulator</fullName>
    </submittedName>
</protein>